<keyword evidence="1" id="KW-0472">Membrane</keyword>
<reference evidence="2 3" key="1">
    <citation type="submission" date="2015-07" db="EMBL/GenBank/DDBJ databases">
        <title>The genome of Melipona quadrifasciata.</title>
        <authorList>
            <person name="Pan H."/>
            <person name="Kapheim K."/>
        </authorList>
    </citation>
    <scope>NUCLEOTIDE SEQUENCE [LARGE SCALE GENOMIC DNA]</scope>
    <source>
        <strain evidence="2">0111107301</strain>
        <tissue evidence="2">Whole body</tissue>
    </source>
</reference>
<evidence type="ECO:0000256" key="1">
    <source>
        <dbReference type="SAM" id="Phobius"/>
    </source>
</evidence>
<sequence>MNTYRVCVYVCVCVRMWVGVSYITIGMLRYLEWFIYNNLLTRKDNFGVTA</sequence>
<keyword evidence="3" id="KW-1185">Reference proteome</keyword>
<dbReference type="EMBL" id="KQ435859">
    <property type="protein sequence ID" value="KOX70481.1"/>
    <property type="molecule type" value="Genomic_DNA"/>
</dbReference>
<accession>A0A0N0BDH9</accession>
<organism evidence="2 3">
    <name type="scientific">Melipona quadrifasciata</name>
    <dbReference type="NCBI Taxonomy" id="166423"/>
    <lineage>
        <taxon>Eukaryota</taxon>
        <taxon>Metazoa</taxon>
        <taxon>Ecdysozoa</taxon>
        <taxon>Arthropoda</taxon>
        <taxon>Hexapoda</taxon>
        <taxon>Insecta</taxon>
        <taxon>Pterygota</taxon>
        <taxon>Neoptera</taxon>
        <taxon>Endopterygota</taxon>
        <taxon>Hymenoptera</taxon>
        <taxon>Apocrita</taxon>
        <taxon>Aculeata</taxon>
        <taxon>Apoidea</taxon>
        <taxon>Anthophila</taxon>
        <taxon>Apidae</taxon>
        <taxon>Melipona</taxon>
    </lineage>
</organism>
<proteinExistence type="predicted"/>
<keyword evidence="1" id="KW-0812">Transmembrane</keyword>
<dbReference type="AlphaFoldDB" id="A0A0N0BDH9"/>
<gene>
    <name evidence="2" type="ORF">WN51_02537</name>
</gene>
<name>A0A0N0BDH9_9HYME</name>
<protein>
    <submittedName>
        <fullName evidence="2">Uncharacterized protein</fullName>
    </submittedName>
</protein>
<dbReference type="Proteomes" id="UP000053105">
    <property type="component" value="Unassembled WGS sequence"/>
</dbReference>
<evidence type="ECO:0000313" key="3">
    <source>
        <dbReference type="Proteomes" id="UP000053105"/>
    </source>
</evidence>
<evidence type="ECO:0000313" key="2">
    <source>
        <dbReference type="EMBL" id="KOX70481.1"/>
    </source>
</evidence>
<feature type="transmembrane region" description="Helical" evidence="1">
    <location>
        <begin position="7"/>
        <end position="31"/>
    </location>
</feature>
<keyword evidence="1" id="KW-1133">Transmembrane helix</keyword>